<evidence type="ECO:0000256" key="2">
    <source>
        <dbReference type="ARBA" id="ARBA00022552"/>
    </source>
</evidence>
<dbReference type="Pfam" id="PF00270">
    <property type="entry name" value="DEAD"/>
    <property type="match status" value="1"/>
</dbReference>
<evidence type="ECO:0000256" key="10">
    <source>
        <dbReference type="ARBA" id="ARBA00022840"/>
    </source>
</evidence>
<dbReference type="InterPro" id="IPR050699">
    <property type="entry name" value="RNA-DNA_Helicase"/>
</dbReference>
<name>A0AA85IY68_TRIRE</name>
<feature type="binding site" evidence="13">
    <location>
        <position position="1446"/>
    </location>
    <ligand>
        <name>S-adenosyl-L-methionine</name>
        <dbReference type="ChEBI" id="CHEBI:59789"/>
    </ligand>
</feature>
<comment type="catalytic activity">
    <reaction evidence="11">
        <text>ATP + H2O = ADP + phosphate + H(+)</text>
        <dbReference type="Rhea" id="RHEA:13065"/>
        <dbReference type="ChEBI" id="CHEBI:15377"/>
        <dbReference type="ChEBI" id="CHEBI:15378"/>
        <dbReference type="ChEBI" id="CHEBI:30616"/>
        <dbReference type="ChEBI" id="CHEBI:43474"/>
        <dbReference type="ChEBI" id="CHEBI:456216"/>
        <dbReference type="EC" id="3.6.4.13"/>
    </reaction>
</comment>
<feature type="binding site" evidence="13">
    <location>
        <position position="1472"/>
    </location>
    <ligand>
        <name>S-adenosyl-L-methionine</name>
        <dbReference type="ChEBI" id="CHEBI:59789"/>
    </ligand>
</feature>
<dbReference type="Gene3D" id="3.40.50.150">
    <property type="entry name" value="Vaccinia Virus protein VP39"/>
    <property type="match status" value="1"/>
</dbReference>
<evidence type="ECO:0000256" key="14">
    <source>
        <dbReference type="SAM" id="MobiDB-lite"/>
    </source>
</evidence>
<dbReference type="GO" id="GO:0002128">
    <property type="term" value="P:tRNA nucleoside ribose methylation"/>
    <property type="evidence" value="ECO:0007669"/>
    <property type="project" value="UniProtKB-UniRule"/>
</dbReference>
<dbReference type="GO" id="GO:0003676">
    <property type="term" value="F:nucleic acid binding"/>
    <property type="evidence" value="ECO:0007669"/>
    <property type="project" value="InterPro"/>
</dbReference>
<evidence type="ECO:0000256" key="5">
    <source>
        <dbReference type="ARBA" id="ARBA00022691"/>
    </source>
</evidence>
<dbReference type="InterPro" id="IPR027417">
    <property type="entry name" value="P-loop_NTPase"/>
</dbReference>
<reference evidence="17" key="1">
    <citation type="submission" date="2022-06" db="EMBL/GenBank/DDBJ databases">
        <authorList>
            <person name="Berger JAMES D."/>
            <person name="Berger JAMES D."/>
        </authorList>
    </citation>
    <scope>NUCLEOTIDE SEQUENCE [LARGE SCALE GENOMIC DNA]</scope>
</reference>
<feature type="domain" description="Helicase ATP-binding" evidence="15">
    <location>
        <begin position="219"/>
        <end position="376"/>
    </location>
</feature>
<dbReference type="Proteomes" id="UP000050795">
    <property type="component" value="Unassembled WGS sequence"/>
</dbReference>
<dbReference type="Gene3D" id="3.40.50.300">
    <property type="entry name" value="P-loop containing nucleotide triphosphate hydrolases"/>
    <property type="match status" value="2"/>
</dbReference>
<evidence type="ECO:0000256" key="4">
    <source>
        <dbReference type="ARBA" id="ARBA00022679"/>
    </source>
</evidence>
<comment type="similarity">
    <text evidence="13">Belongs to the class I-like SAM-binding methyltransferase superfamily. RNA methyltransferase RlmE family. TRM7 subfamily.</text>
</comment>
<dbReference type="Pfam" id="PF10510">
    <property type="entry name" value="PIG-S"/>
    <property type="match status" value="1"/>
</dbReference>
<keyword evidence="1 13" id="KW-0963">Cytoplasm</keyword>
<dbReference type="Pfam" id="PF08148">
    <property type="entry name" value="DSHCT"/>
    <property type="match status" value="1"/>
</dbReference>
<keyword evidence="9" id="KW-0347">Helicase</keyword>
<evidence type="ECO:0000256" key="13">
    <source>
        <dbReference type="HAMAP-Rule" id="MF_03162"/>
    </source>
</evidence>
<evidence type="ECO:0000259" key="16">
    <source>
        <dbReference type="PROSITE" id="PS51194"/>
    </source>
</evidence>
<keyword evidence="3 13" id="KW-0489">Methyltransferase</keyword>
<dbReference type="InterPro" id="IPR028590">
    <property type="entry name" value="RNA_methyltr_E_TRM7"/>
</dbReference>
<keyword evidence="2" id="KW-0698">rRNA processing</keyword>
<dbReference type="Gene3D" id="1.10.3380.30">
    <property type="match status" value="1"/>
</dbReference>
<keyword evidence="10" id="KW-0067">ATP-binding</keyword>
<dbReference type="GO" id="GO:0016255">
    <property type="term" value="P:attachment of GPI anchor to protein"/>
    <property type="evidence" value="ECO:0007669"/>
    <property type="project" value="InterPro"/>
</dbReference>
<dbReference type="PROSITE" id="PS51192">
    <property type="entry name" value="HELICASE_ATP_BIND_1"/>
    <property type="match status" value="1"/>
</dbReference>
<dbReference type="GO" id="GO:0033645">
    <property type="term" value="C:host cell endomembrane system"/>
    <property type="evidence" value="ECO:0007669"/>
    <property type="project" value="UniProtKB-SubCell"/>
</dbReference>
<evidence type="ECO:0000256" key="8">
    <source>
        <dbReference type="ARBA" id="ARBA00022801"/>
    </source>
</evidence>
<keyword evidence="4 13" id="KW-0808">Transferase</keyword>
<dbReference type="FunFam" id="3.40.50.300:FF:000354">
    <property type="entry name" value="ATP-dependent RNA helicase SKI2"/>
    <property type="match status" value="1"/>
</dbReference>
<dbReference type="EC" id="2.1.1.205" evidence="13"/>
<feature type="binding site" evidence="13">
    <location>
        <position position="1488"/>
    </location>
    <ligand>
        <name>S-adenosyl-L-methionine</name>
        <dbReference type="ChEBI" id="CHEBI:59789"/>
    </ligand>
</feature>
<keyword evidence="5 13" id="KW-0949">S-adenosyl-L-methionine</keyword>
<comment type="subcellular location">
    <subcellularLocation>
        <location evidence="13">Cytoplasm</location>
    </subcellularLocation>
</comment>
<evidence type="ECO:0000256" key="7">
    <source>
        <dbReference type="ARBA" id="ARBA00022741"/>
    </source>
</evidence>
<keyword evidence="6 13" id="KW-0819">tRNA processing</keyword>
<dbReference type="SUPFAM" id="SSF52540">
    <property type="entry name" value="P-loop containing nucleoside triphosphate hydrolases"/>
    <property type="match status" value="1"/>
</dbReference>
<dbReference type="GO" id="GO:0055087">
    <property type="term" value="C:Ski complex"/>
    <property type="evidence" value="ECO:0007669"/>
    <property type="project" value="TreeGrafter"/>
</dbReference>
<dbReference type="HAMAP" id="MF_01547">
    <property type="entry name" value="RNA_methyltr_E"/>
    <property type="match status" value="1"/>
</dbReference>
<dbReference type="Pfam" id="PF01728">
    <property type="entry name" value="FtsJ"/>
    <property type="match status" value="1"/>
</dbReference>
<keyword evidence="17" id="KW-1185">Reference proteome</keyword>
<dbReference type="CDD" id="cd18795">
    <property type="entry name" value="SF2_C_Ski2"/>
    <property type="match status" value="1"/>
</dbReference>
<evidence type="ECO:0000259" key="15">
    <source>
        <dbReference type="PROSITE" id="PS51192"/>
    </source>
</evidence>
<dbReference type="WBParaSite" id="TREG1_13070.3">
    <property type="protein sequence ID" value="TREG1_13070.3"/>
    <property type="gene ID" value="TREG1_13070"/>
</dbReference>
<evidence type="ECO:0000256" key="1">
    <source>
        <dbReference type="ARBA" id="ARBA00022490"/>
    </source>
</evidence>
<feature type="binding site" evidence="13">
    <location>
        <position position="1513"/>
    </location>
    <ligand>
        <name>S-adenosyl-L-methionine</name>
        <dbReference type="ChEBI" id="CHEBI:59789"/>
    </ligand>
</feature>
<dbReference type="PANTHER" id="PTHR12131:SF1">
    <property type="entry name" value="ATP-DEPENDENT RNA HELICASE SUPV3L1, MITOCHONDRIAL-RELATED"/>
    <property type="match status" value="1"/>
</dbReference>
<evidence type="ECO:0000313" key="17">
    <source>
        <dbReference type="Proteomes" id="UP000050795"/>
    </source>
</evidence>
<dbReference type="Pfam" id="PF00271">
    <property type="entry name" value="Helicase_C"/>
    <property type="match status" value="1"/>
</dbReference>
<dbReference type="InterPro" id="IPR012961">
    <property type="entry name" value="Ski2/MTR4_C"/>
</dbReference>
<dbReference type="InterPro" id="IPR019540">
    <property type="entry name" value="PtdIno-glycan_biosynth_class_S"/>
</dbReference>
<dbReference type="GO" id="GO:0106340">
    <property type="term" value="F:tRNA (guanosine(34)-2'-O)-methyltransferase activity"/>
    <property type="evidence" value="ECO:0007669"/>
    <property type="project" value="UniProtKB-ARBA"/>
</dbReference>
<sequence>MSHLIQFHAFLEHSFPHDSYCDSGPISEQLAHQNTEDTFYEAVTNRECINGVLTSTDMFCENVVYKESGVSSLTELKSEAAVLCAVERVSSNVRHKLGEQFSLKRLSLASKSSSRDLKDVNSIVSATLSSSSSVLYDWIGSKHDINFSSDLKDLKFGKRLDMDVGTRELLEKRIRNSKPQKSYAILEDTTCKLPPLDRLVDNPAFKWNFELDTFQKQAILCLERNQTVFVAAHTSAGKTVVAEYACALCRRRGSRVIYTSPIKALSNQKFYDFRHTFGDNVGLITGDIKLAPESTLLVMTTEILHNMLCNDADTIRDLEIVIMDEVHYVNDAERGHVWEQIMIMLPKHVLLVMLSATVPNKVEFADWLGRIRDTEIHVVATNKRPVPLEHFIFTGMDGQRTKDHLHLIVDQTGHFNVQGYKQAQRMLCGEKVVEKKPNQPPANQNTKKPPKKDTGGKMNTPGHFRPLPPSGGLSAHDHRTKTLWLGVVNLLRERDLMPTIAFSFSRTSLEILASHLSSVDLLNHNEKQQVKSFLNASVIKRLRKCDRYLASVQFISKLAERGLAVHHAGMMPLLKEAVEMLFQRGLVRILFATETFAMGVNMPARCVIFTTLEKFDGQKRRPLNSSEYTQMAGRAGRRGLDASGSVIILLGSIGKSVTSASSGLPPEHTLSDIILGRQTQLVSKFKITYSMILHLHRTNWLSPQDVMRRSFMEAAGLRRELERRQWLTALRKKLDQTTTFIPSAGSSNVSTQLIRNSSKTLTSTINSRISVPFGEPILQVKCPLGQTGCCDEMTTYYQACCNYRKLTASVVSLLAEENINDLQRVFCPGRVIFISLAISENSLAQRQSSSKQSSWLVPAVLVNLSKKKVKNESEIQWDIITWQVPSLPKNLYKTAQNNNSVEEDNNNKEKFNEADEEDILREGEDVQLSVTPYPPQLIPVFVPNSLEDSHARLTLLSNSSARLFVRICDHVITFQNYSAVNNPNVTLSEMLIRGIKRHRQQMAALEAGMRLVTGANTNAGDGDSLLLLDEINVTLFNLVSSLVPEPSKTTTTTSHESSSSTIYGLPSSWPTKIDLRKSLKFKGISEEDACVFDEHALLSDELTTPLISSEITQRLAPVCCPDLVAHLEMIHRTCRRRWAVKRIEECLSDSQLQLNTEYMGRLRVLEELGFIDSATQSGCLSLKGRVACELTKMEVLITQLLLDGSFTDLSPPDLAAVLSCFVFETRGSDISTEQQQDGQYLQSLLDSLSNSVVSSEDVGNSCVTYPPTLVPTLVKIISFAIELEQLQTKHGLSDPSADTRITLQVVNAVHAWAQGYSFSILVSMTSVPEGHLIRGLLQLDELLRHICSACHHLGDKNLSLRMTEARNAILRDILYISGYSQVKSLIMGKSSRDKRDVYYRLAKEEGWRARSAYKLLQIDQEYNILTTSDHVHVERVVDLCAAPGSWSQVLSKILWKPKSPEAQKSVKIVAVDLQAMAPIPGVVQIQGDITSQDTAQQIIRHFDGKLAQLVVCDGAPDVTGLHDLDEYVQSHLILAAITICSRVLEIGGTFVAKVFRGRDSGLLASQLRCLFSGQVSFAKPRASRNSSLESFIVCRGFVGPRLRTDLKSSLLTSEEHSDSDNLLLLWYDKDNFEDVDSSQQALLPFIACGDLRGFDSDVTYTLDPEHVVKPPVQDPLDPAYSEMVTQSEQLIQSSENKTELEKYQPSSGEISKTVLISLFYLVVTIVIGVPLWWKTTTPYHAHLPYSKISELSSRPIEITVPVRIVNFHAKLNDGDISGISDMFTQFNMEQLDKVNTDVTEKLYINYRVKTEQAGQSEMEACTHSLSMSNNIDEFSSHFEKDLINYLSSDNLIQQGNTSSVYHFILLPLVGNDFLFNGKEFNGYSEMQPFSVIRSSINLNLIYVFIPSTMLLSSSEKNNAETTKLVTLHIKYLLDGVLIQANHLKRLARKHESLRSFPPTQTTEKSSKTINEALSVSTVYDVTVTILTLGESQLPVKSKSNELSVWFDKMLTNPIPWLKANVGSAFKSWLPYIRVDFYSQRLYADNAELLKKRMIQCLEALKKSVEMKTYYSKEEVEEKERWAMRLKYFQYSATILNRKFL</sequence>
<proteinExistence type="inferred from homology"/>
<protein>
    <recommendedName>
        <fullName evidence="13">Putative tRNA (cytidine(32)/guanosine(34)-2'-O)-methyltransferase</fullName>
        <ecNumber evidence="13">2.1.1.205</ecNumber>
    </recommendedName>
    <alternativeName>
        <fullName evidence="13">2'-O-ribose RNA methyltransferase TRM7 homolog</fullName>
    </alternativeName>
</protein>
<feature type="active site" description="Proton acceptor" evidence="13">
    <location>
        <position position="1553"/>
    </location>
</feature>
<dbReference type="SMART" id="SM01142">
    <property type="entry name" value="DSHCT"/>
    <property type="match status" value="1"/>
</dbReference>
<evidence type="ECO:0000256" key="11">
    <source>
        <dbReference type="ARBA" id="ARBA00047984"/>
    </source>
</evidence>
<comment type="catalytic activity">
    <reaction evidence="12 13">
        <text>cytidine(32)/guanosine(34) in tRNA + 2 S-adenosyl-L-methionine = 2'-O-methylcytidine(32)/2'-O-methylguanosine(34) in tRNA + 2 S-adenosyl-L-homocysteine + 2 H(+)</text>
        <dbReference type="Rhea" id="RHEA:42396"/>
        <dbReference type="Rhea" id="RHEA-COMP:10246"/>
        <dbReference type="Rhea" id="RHEA-COMP:10247"/>
        <dbReference type="ChEBI" id="CHEBI:15378"/>
        <dbReference type="ChEBI" id="CHEBI:57856"/>
        <dbReference type="ChEBI" id="CHEBI:59789"/>
        <dbReference type="ChEBI" id="CHEBI:74269"/>
        <dbReference type="ChEBI" id="CHEBI:74445"/>
        <dbReference type="ChEBI" id="CHEBI:74495"/>
        <dbReference type="ChEBI" id="CHEBI:82748"/>
        <dbReference type="EC" id="2.1.1.205"/>
    </reaction>
</comment>
<dbReference type="SMART" id="SM00487">
    <property type="entry name" value="DEXDc"/>
    <property type="match status" value="1"/>
</dbReference>
<accession>A0AA85IY68</accession>
<dbReference type="GO" id="GO:0042765">
    <property type="term" value="C:GPI-anchor transamidase complex"/>
    <property type="evidence" value="ECO:0007669"/>
    <property type="project" value="InterPro"/>
</dbReference>
<dbReference type="GO" id="GO:0003724">
    <property type="term" value="F:RNA helicase activity"/>
    <property type="evidence" value="ECO:0007669"/>
    <property type="project" value="UniProtKB-EC"/>
</dbReference>
<reference evidence="18" key="2">
    <citation type="submission" date="2023-11" db="UniProtKB">
        <authorList>
            <consortium name="WormBaseParasite"/>
        </authorList>
    </citation>
    <scope>IDENTIFICATION</scope>
</reference>
<evidence type="ECO:0000256" key="9">
    <source>
        <dbReference type="ARBA" id="ARBA00022806"/>
    </source>
</evidence>
<evidence type="ECO:0000256" key="3">
    <source>
        <dbReference type="ARBA" id="ARBA00022603"/>
    </source>
</evidence>
<dbReference type="FunFam" id="3.40.50.150:FF:000220">
    <property type="entry name" value="CAMK protein kinase"/>
    <property type="match status" value="1"/>
</dbReference>
<dbReference type="PANTHER" id="PTHR12131">
    <property type="entry name" value="ATP-DEPENDENT RNA AND DNA HELICASE"/>
    <property type="match status" value="1"/>
</dbReference>
<feature type="binding site" evidence="13">
    <location>
        <position position="1444"/>
    </location>
    <ligand>
        <name>S-adenosyl-L-methionine</name>
        <dbReference type="ChEBI" id="CHEBI:59789"/>
    </ligand>
</feature>
<keyword evidence="7" id="KW-0547">Nucleotide-binding</keyword>
<dbReference type="InterPro" id="IPR014001">
    <property type="entry name" value="Helicase_ATP-bd"/>
</dbReference>
<evidence type="ECO:0000313" key="18">
    <source>
        <dbReference type="WBParaSite" id="TREG1_13070.3"/>
    </source>
</evidence>
<dbReference type="InterPro" id="IPR002877">
    <property type="entry name" value="RNA_MeTrfase_FtsJ_dom"/>
</dbReference>
<dbReference type="SMART" id="SM00490">
    <property type="entry name" value="HELICc"/>
    <property type="match status" value="1"/>
</dbReference>
<dbReference type="SUPFAM" id="SSF53335">
    <property type="entry name" value="S-adenosyl-L-methionine-dependent methyltransferases"/>
    <property type="match status" value="1"/>
</dbReference>
<dbReference type="PROSITE" id="PS51194">
    <property type="entry name" value="HELICASE_CTER"/>
    <property type="match status" value="1"/>
</dbReference>
<feature type="region of interest" description="Disordered" evidence="14">
    <location>
        <begin position="434"/>
        <end position="463"/>
    </location>
</feature>
<dbReference type="GO" id="GO:0005524">
    <property type="term" value="F:ATP binding"/>
    <property type="evidence" value="ECO:0007669"/>
    <property type="project" value="UniProtKB-KW"/>
</dbReference>
<keyword evidence="8" id="KW-0378">Hydrolase</keyword>
<feature type="domain" description="Helicase C-terminal" evidence="16">
    <location>
        <begin position="489"/>
        <end position="699"/>
    </location>
</feature>
<dbReference type="GO" id="GO:0002181">
    <property type="term" value="P:cytoplasmic translation"/>
    <property type="evidence" value="ECO:0007669"/>
    <property type="project" value="UniProtKB-UniRule"/>
</dbReference>
<comment type="function">
    <text evidence="13">Methylates the 2'-O-ribose of nucleotides at positions 32 and 34 of the tRNA anticodon loop of substrate tRNAs.</text>
</comment>
<dbReference type="GO" id="GO:0016787">
    <property type="term" value="F:hydrolase activity"/>
    <property type="evidence" value="ECO:0007669"/>
    <property type="project" value="UniProtKB-KW"/>
</dbReference>
<dbReference type="InterPro" id="IPR001650">
    <property type="entry name" value="Helicase_C-like"/>
</dbReference>
<dbReference type="InterPro" id="IPR029063">
    <property type="entry name" value="SAM-dependent_MTases_sf"/>
</dbReference>
<dbReference type="HAMAP" id="MF_03162">
    <property type="entry name" value="RNA_methyltr_E_TRM7"/>
    <property type="match status" value="1"/>
</dbReference>
<evidence type="ECO:0000256" key="12">
    <source>
        <dbReference type="ARBA" id="ARBA00048902"/>
    </source>
</evidence>
<dbReference type="InterPro" id="IPR015507">
    <property type="entry name" value="rRNA-MeTfrase_E"/>
</dbReference>
<evidence type="ECO:0000256" key="6">
    <source>
        <dbReference type="ARBA" id="ARBA00022694"/>
    </source>
</evidence>
<dbReference type="GO" id="GO:0070478">
    <property type="term" value="P:nuclear-transcribed mRNA catabolic process, 3'-5' exonucleolytic nonsense-mediated decay"/>
    <property type="evidence" value="ECO:0007669"/>
    <property type="project" value="TreeGrafter"/>
</dbReference>
<dbReference type="InterPro" id="IPR011545">
    <property type="entry name" value="DEAD/DEAH_box_helicase_dom"/>
</dbReference>
<organism evidence="17 18">
    <name type="scientific">Trichobilharzia regenti</name>
    <name type="common">Nasal bird schistosome</name>
    <dbReference type="NCBI Taxonomy" id="157069"/>
    <lineage>
        <taxon>Eukaryota</taxon>
        <taxon>Metazoa</taxon>
        <taxon>Spiralia</taxon>
        <taxon>Lophotrochozoa</taxon>
        <taxon>Platyhelminthes</taxon>
        <taxon>Trematoda</taxon>
        <taxon>Digenea</taxon>
        <taxon>Strigeidida</taxon>
        <taxon>Schistosomatoidea</taxon>
        <taxon>Schistosomatidae</taxon>
        <taxon>Trichobilharzia</taxon>
    </lineage>
</organism>
<dbReference type="GO" id="GO:0006364">
    <property type="term" value="P:rRNA processing"/>
    <property type="evidence" value="ECO:0007669"/>
    <property type="project" value="UniProtKB-KW"/>
</dbReference>